<dbReference type="InterPro" id="IPR044861">
    <property type="entry name" value="IPNS-like_FE2OG_OXY"/>
</dbReference>
<dbReference type="OrthoDB" id="288590at2759"/>
<evidence type="ECO:0000259" key="3">
    <source>
        <dbReference type="Pfam" id="PF14226"/>
    </source>
</evidence>
<protein>
    <recommendedName>
        <fullName evidence="6">Isopenicillin N synthase-like Fe(2+) 2OG dioxygenase domain-containing protein</fullName>
    </recommendedName>
</protein>
<evidence type="ECO:0008006" key="6">
    <source>
        <dbReference type="Google" id="ProtNLM"/>
    </source>
</evidence>
<dbReference type="InterPro" id="IPR050231">
    <property type="entry name" value="Iron_ascorbate_oxido_reductase"/>
</dbReference>
<dbReference type="RefSeq" id="XP_002506781.1">
    <property type="nucleotide sequence ID" value="XM_002506735.1"/>
</dbReference>
<dbReference type="InterPro" id="IPR026992">
    <property type="entry name" value="DIOX_N"/>
</dbReference>
<dbReference type="Gene3D" id="2.60.120.330">
    <property type="entry name" value="B-lactam Antibiotic, Isopenicillin N Synthase, Chain"/>
    <property type="match status" value="1"/>
</dbReference>
<dbReference type="InterPro" id="IPR027443">
    <property type="entry name" value="IPNS-like_sf"/>
</dbReference>
<dbReference type="eggNOG" id="ENOG502SDG1">
    <property type="taxonomic scope" value="Eukaryota"/>
</dbReference>
<organism evidence="4 5">
    <name type="scientific">Micromonas commoda (strain RCC299 / NOUM17 / CCMP2709)</name>
    <name type="common">Picoplanktonic green alga</name>
    <dbReference type="NCBI Taxonomy" id="296587"/>
    <lineage>
        <taxon>Eukaryota</taxon>
        <taxon>Viridiplantae</taxon>
        <taxon>Chlorophyta</taxon>
        <taxon>Mamiellophyceae</taxon>
        <taxon>Mamiellales</taxon>
        <taxon>Mamiellaceae</taxon>
        <taxon>Micromonas</taxon>
    </lineage>
</organism>
<dbReference type="OMA" id="LNPLACD"/>
<dbReference type="InParanoid" id="C1EJH2"/>
<evidence type="ECO:0000259" key="2">
    <source>
        <dbReference type="Pfam" id="PF03171"/>
    </source>
</evidence>
<dbReference type="Pfam" id="PF03171">
    <property type="entry name" value="2OG-FeII_Oxy"/>
    <property type="match status" value="1"/>
</dbReference>
<dbReference type="EMBL" id="CP001334">
    <property type="protein sequence ID" value="ACO68039.1"/>
    <property type="molecule type" value="Genomic_DNA"/>
</dbReference>
<feature type="domain" description="Isopenicillin N synthase-like Fe(2+) 2OG dioxygenase" evidence="2">
    <location>
        <begin position="283"/>
        <end position="362"/>
    </location>
</feature>
<dbReference type="Proteomes" id="UP000002009">
    <property type="component" value="Chromosome 16"/>
</dbReference>
<feature type="region of interest" description="Disordered" evidence="1">
    <location>
        <begin position="257"/>
        <end position="279"/>
    </location>
</feature>
<dbReference type="Gene3D" id="3.90.79.10">
    <property type="entry name" value="Nucleoside Triphosphate Pyrophosphohydrolase"/>
    <property type="match status" value="1"/>
</dbReference>
<dbReference type="SUPFAM" id="SSF51197">
    <property type="entry name" value="Clavaminate synthase-like"/>
    <property type="match status" value="2"/>
</dbReference>
<name>C1EJH2_MICCC</name>
<dbReference type="PANTHER" id="PTHR47990">
    <property type="entry name" value="2-OXOGLUTARATE (2OG) AND FE(II)-DEPENDENT OXYGENASE SUPERFAMILY PROTEIN-RELATED"/>
    <property type="match status" value="1"/>
</dbReference>
<dbReference type="KEGG" id="mis:MICPUN_64932"/>
<dbReference type="Pfam" id="PF14226">
    <property type="entry name" value="DIOX_N"/>
    <property type="match status" value="1"/>
</dbReference>
<gene>
    <name evidence="4" type="ORF">MICPUN_64932</name>
</gene>
<feature type="domain" description="Non-haem dioxygenase N-terminal" evidence="3">
    <location>
        <begin position="24"/>
        <end position="145"/>
    </location>
</feature>
<sequence>MGTRGVGVATRHGSRRDMLATEPPVVSLAALREGDIATLATLRGALRDGPGYFTLDAEVAIPSSLVVECYDRARDFFALPLDVKTCYVHTQYERETGGYVPLLEEYAYQPNTAAIVESFDTVRDLPSHEIPQGATGVGPVDWPAEAPGLRTALTEFYARCDEIAADLFRAIASVCCMEEVESARVVECGVRTEAAESVGAKGRVDDERADDAAGEELARFFLRSFGPTSHCSMRAMRYPGTDSDEFKAHAGELRDVSFRAGKRGRTPPPPRRSKGGNGLSVEAVGISEHTDFEAFTILHQTAPGLELKDLAGNWRVADVYRDQSKFTIIIADMMERWTNGWLRATPHRVGLAAHERLSLVRFNGLDPDASVAPLLRFTGAGASGSSSDTVSTESRGGWVKGAKYKPVTQGEHMAESVTRAAANLEQMLDRYPKTALTPIPRRFAQVLLVNCEDEEIALVKHADGEFEGLYTGLITEVCGDETPRQAALRGGLCPLRELLGIPTGTADNSMHLAERAKLRFTGWKDVPVIEHEFTVSASSTSMDTAIKTFSSARQTQSNLPEMEIFRWNEIPYDAMPADDRHWYPEVLDIVREAKQEANATTNGKNGGRWRGNWSSGCLSLMTKEAWLDTKPRQFGPMDS</sequence>
<evidence type="ECO:0000313" key="4">
    <source>
        <dbReference type="EMBL" id="ACO68039.1"/>
    </source>
</evidence>
<reference evidence="4 5" key="1">
    <citation type="journal article" date="2009" name="Science">
        <title>Green evolution and dynamic adaptations revealed by genomes of the marine picoeukaryotes Micromonas.</title>
        <authorList>
            <person name="Worden A.Z."/>
            <person name="Lee J.H."/>
            <person name="Mock T."/>
            <person name="Rouze P."/>
            <person name="Simmons M.P."/>
            <person name="Aerts A.L."/>
            <person name="Allen A.E."/>
            <person name="Cuvelier M.L."/>
            <person name="Derelle E."/>
            <person name="Everett M.V."/>
            <person name="Foulon E."/>
            <person name="Grimwood J."/>
            <person name="Gundlach H."/>
            <person name="Henrissat B."/>
            <person name="Napoli C."/>
            <person name="McDonald S.M."/>
            <person name="Parker M.S."/>
            <person name="Rombauts S."/>
            <person name="Salamov A."/>
            <person name="Von Dassow P."/>
            <person name="Badger J.H."/>
            <person name="Coutinho P.M."/>
            <person name="Demir E."/>
            <person name="Dubchak I."/>
            <person name="Gentemann C."/>
            <person name="Eikrem W."/>
            <person name="Gready J.E."/>
            <person name="John U."/>
            <person name="Lanier W."/>
            <person name="Lindquist E.A."/>
            <person name="Lucas S."/>
            <person name="Mayer K.F."/>
            <person name="Moreau H."/>
            <person name="Not F."/>
            <person name="Otillar R."/>
            <person name="Panaud O."/>
            <person name="Pangilinan J."/>
            <person name="Paulsen I."/>
            <person name="Piegu B."/>
            <person name="Poliakov A."/>
            <person name="Robbens S."/>
            <person name="Schmutz J."/>
            <person name="Toulza E."/>
            <person name="Wyss T."/>
            <person name="Zelensky A."/>
            <person name="Zhou K."/>
            <person name="Armbrust E.V."/>
            <person name="Bhattacharya D."/>
            <person name="Goodenough U.W."/>
            <person name="Van de Peer Y."/>
            <person name="Grigoriev I.V."/>
        </authorList>
    </citation>
    <scope>NUCLEOTIDE SEQUENCE [LARGE SCALE GENOMIC DNA]</scope>
    <source>
        <strain evidence="5">RCC299 / NOUM17</strain>
    </source>
</reference>
<accession>C1EJH2</accession>
<dbReference type="AlphaFoldDB" id="C1EJH2"/>
<keyword evidence="5" id="KW-1185">Reference proteome</keyword>
<evidence type="ECO:0000313" key="5">
    <source>
        <dbReference type="Proteomes" id="UP000002009"/>
    </source>
</evidence>
<proteinExistence type="predicted"/>
<evidence type="ECO:0000256" key="1">
    <source>
        <dbReference type="SAM" id="MobiDB-lite"/>
    </source>
</evidence>
<dbReference type="STRING" id="296587.C1EJH2"/>
<dbReference type="GeneID" id="8249858"/>